<evidence type="ECO:0000259" key="2">
    <source>
        <dbReference type="Pfam" id="PF00149"/>
    </source>
</evidence>
<dbReference type="Gene3D" id="3.40.50.300">
    <property type="entry name" value="P-loop containing nucleotide triphosphate hydrolases"/>
    <property type="match status" value="2"/>
</dbReference>
<evidence type="ECO:0000259" key="3">
    <source>
        <dbReference type="Pfam" id="PF13476"/>
    </source>
</evidence>
<dbReference type="SUPFAM" id="SSF56300">
    <property type="entry name" value="Metallo-dependent phosphatases"/>
    <property type="match status" value="1"/>
</dbReference>
<dbReference type="GO" id="GO:0016887">
    <property type="term" value="F:ATP hydrolysis activity"/>
    <property type="evidence" value="ECO:0007669"/>
    <property type="project" value="InterPro"/>
</dbReference>
<dbReference type="PANTHER" id="PTHR32114">
    <property type="entry name" value="ABC TRANSPORTER ABCH.3"/>
    <property type="match status" value="1"/>
</dbReference>
<feature type="domain" description="Rad50/SbcC-type AAA" evidence="3">
    <location>
        <begin position="396"/>
        <end position="622"/>
    </location>
</feature>
<protein>
    <recommendedName>
        <fullName evidence="5">Calcineurin-like phosphoesterase domain-containing protein</fullName>
    </recommendedName>
</protein>
<feature type="coiled-coil region" evidence="1">
    <location>
        <begin position="597"/>
        <end position="631"/>
    </location>
</feature>
<feature type="coiled-coil region" evidence="1">
    <location>
        <begin position="810"/>
        <end position="907"/>
    </location>
</feature>
<dbReference type="PANTHER" id="PTHR32114:SF2">
    <property type="entry name" value="ABC TRANSPORTER ABCH.3"/>
    <property type="match status" value="1"/>
</dbReference>
<dbReference type="Gene3D" id="3.60.21.10">
    <property type="match status" value="1"/>
</dbReference>
<evidence type="ECO:0000256" key="1">
    <source>
        <dbReference type="SAM" id="Coils"/>
    </source>
</evidence>
<dbReference type="EMBL" id="MN739750">
    <property type="protein sequence ID" value="QHT24858.1"/>
    <property type="molecule type" value="Genomic_DNA"/>
</dbReference>
<dbReference type="InterPro" id="IPR027417">
    <property type="entry name" value="P-loop_NTPase"/>
</dbReference>
<feature type="domain" description="Calcineurin-like phosphoesterase" evidence="2">
    <location>
        <begin position="18"/>
        <end position="178"/>
    </location>
</feature>
<dbReference type="InterPro" id="IPR038729">
    <property type="entry name" value="Rad50/SbcC_AAA"/>
</dbReference>
<dbReference type="Pfam" id="PF00149">
    <property type="entry name" value="Metallophos"/>
    <property type="match status" value="1"/>
</dbReference>
<sequence>MYMEIPFADLESNLKVDKIYHLSDIHIKLQKRHEEYRSVFKTLYQILTKEKEMTPKSTGIIVITGDILHSKTELSPECVSLTAEFFQKLSEIMPLFIIAGNHDANLNNHDRLDSLTPIIEKVMRKSTCYYLKESGIYKYGNIAFGLTSVFDYNVVSADLIEQLELTGIDHKIGLFHGRVDGAITDTGAIMTGEKGINKDSFKGYDFTLLGDIHKYQQLKTNSIAYAGSLIQQNHGESLRNHGVLIWDLSSKTCQIKEIPNQYGYITLKLKEGKLIKHKEDQIPNYCYLRLEIDAKTSKEDRDKIINDFKKNRTILELILVENDIHKTDQESDDVKSLSFNISDDQFQNSEIEKYLKTKGLDANVINTIKKLNTDYNSKILTTETILGSSWKIKSVEFNDVNCYGPDNKIDFTKCKGIVGIVAPNHIGKSTILDVILYTLFDKTSRKGNAKDFIRLGQKTFKTKVEIEMGNKEYHIIKKGTLKTQGTMSVQINFYSYHTDATDNKKVKTELDGKTPAETKKVIESYFGTYDDMVMTTISLQNNNTQFADATTTERRREFEKLLRINVFEKLKDLAQDDYREKKAIIKHLYSEIPEDCLKNLLDEHMSIEDEYKRTEIELELQKTDLQKYRDQESSLMINVGSLLNQIPKEYQKMAQKGLLTEHRKNLEKSINLIKKELENTEDYSSTTLEEWQKKEKERTKKLKTLDSQLEELYSQIHPIKGFQEHTNETKNLDLKKTEKETRDNTLQISKLGKKIEELKNCNWEEKELILKTCLQINQKQKEKYPDQGPFKDFYKSLEETIHEVLDQIYHPGTEEDLQKLNLERNKLKKDNQNLQELIEKYKKIENNLENKVNNAKIEKDISKLKKEKTKLEESGFELEQYQKALKLKDLEKELDKLNLVEDTIKEYAIKQDELQKIMAQVLKCDENLNLLSTKRGDLKGSIGIIEAEMKSLTEKKKILESEIVSADFISTYLDCLKKVPFFIIDTIVPQLERVVNQMLACLVDFTISVVITEKDLNVYINLAKGQIPLSNSSGFQKFVGSLFLRMGLIKISNLPKANFIAIDEGWSNFDYENLNNVHLIMDYLRTQFDFVLLVSHLPIMKEQADMQINLKVYNKKDDLEKLTNVIYPPLPKNT</sequence>
<dbReference type="GO" id="GO:0006302">
    <property type="term" value="P:double-strand break repair"/>
    <property type="evidence" value="ECO:0007669"/>
    <property type="project" value="InterPro"/>
</dbReference>
<dbReference type="InterPro" id="IPR029052">
    <property type="entry name" value="Metallo-depent_PP-like"/>
</dbReference>
<dbReference type="Pfam" id="PF13476">
    <property type="entry name" value="AAA_23"/>
    <property type="match status" value="1"/>
</dbReference>
<name>A0A6C0E7T8_9ZZZZ</name>
<reference evidence="4" key="1">
    <citation type="journal article" date="2020" name="Nature">
        <title>Giant virus diversity and host interactions through global metagenomics.</title>
        <authorList>
            <person name="Schulz F."/>
            <person name="Roux S."/>
            <person name="Paez-Espino D."/>
            <person name="Jungbluth S."/>
            <person name="Walsh D.A."/>
            <person name="Denef V.J."/>
            <person name="McMahon K.D."/>
            <person name="Konstantinidis K.T."/>
            <person name="Eloe-Fadrosh E.A."/>
            <person name="Kyrpides N.C."/>
            <person name="Woyke T."/>
        </authorList>
    </citation>
    <scope>NUCLEOTIDE SEQUENCE</scope>
    <source>
        <strain evidence="4">GVMAG-M-3300023179-150</strain>
    </source>
</reference>
<accession>A0A6C0E7T8</accession>
<proteinExistence type="predicted"/>
<dbReference type="AlphaFoldDB" id="A0A6C0E7T8"/>
<evidence type="ECO:0008006" key="5">
    <source>
        <dbReference type="Google" id="ProtNLM"/>
    </source>
</evidence>
<organism evidence="4">
    <name type="scientific">viral metagenome</name>
    <dbReference type="NCBI Taxonomy" id="1070528"/>
    <lineage>
        <taxon>unclassified sequences</taxon>
        <taxon>metagenomes</taxon>
        <taxon>organismal metagenomes</taxon>
    </lineage>
</organism>
<dbReference type="SUPFAM" id="SSF52540">
    <property type="entry name" value="P-loop containing nucleoside triphosphate hydrolases"/>
    <property type="match status" value="1"/>
</dbReference>
<feature type="coiled-coil region" evidence="1">
    <location>
        <begin position="663"/>
        <end position="708"/>
    </location>
</feature>
<dbReference type="InterPro" id="IPR004843">
    <property type="entry name" value="Calcineurin-like_PHP"/>
</dbReference>
<evidence type="ECO:0000313" key="4">
    <source>
        <dbReference type="EMBL" id="QHT24858.1"/>
    </source>
</evidence>
<keyword evidence="1" id="KW-0175">Coiled coil</keyword>